<dbReference type="InterPro" id="IPR029058">
    <property type="entry name" value="AB_hydrolase_fold"/>
</dbReference>
<gene>
    <name evidence="2" type="ORF">chiPu_0029459</name>
</gene>
<name>A0A401TRX2_CHIPU</name>
<dbReference type="OrthoDB" id="10249433at2759"/>
<dbReference type="Proteomes" id="UP000287033">
    <property type="component" value="Unassembled WGS sequence"/>
</dbReference>
<accession>A0A401TRX2</accession>
<feature type="signal peptide" evidence="1">
    <location>
        <begin position="1"/>
        <end position="22"/>
    </location>
</feature>
<dbReference type="EMBL" id="BEZZ01157296">
    <property type="protein sequence ID" value="GCC45368.1"/>
    <property type="molecule type" value="Genomic_DNA"/>
</dbReference>
<feature type="chain" id="PRO_5019542722" evidence="1">
    <location>
        <begin position="23"/>
        <end position="71"/>
    </location>
</feature>
<evidence type="ECO:0000313" key="3">
    <source>
        <dbReference type="Proteomes" id="UP000287033"/>
    </source>
</evidence>
<evidence type="ECO:0000313" key="2">
    <source>
        <dbReference type="EMBL" id="GCC45368.1"/>
    </source>
</evidence>
<comment type="caution">
    <text evidence="2">The sequence shown here is derived from an EMBL/GenBank/DDBJ whole genome shotgun (WGS) entry which is preliminary data.</text>
</comment>
<keyword evidence="3" id="KW-1185">Reference proteome</keyword>
<reference evidence="2 3" key="1">
    <citation type="journal article" date="2018" name="Nat. Ecol. Evol.">
        <title>Shark genomes provide insights into elasmobranch evolution and the origin of vertebrates.</title>
        <authorList>
            <person name="Hara Y"/>
            <person name="Yamaguchi K"/>
            <person name="Onimaru K"/>
            <person name="Kadota M"/>
            <person name="Koyanagi M"/>
            <person name="Keeley SD"/>
            <person name="Tatsumi K"/>
            <person name="Tanaka K"/>
            <person name="Motone F"/>
            <person name="Kageyama Y"/>
            <person name="Nozu R"/>
            <person name="Adachi N"/>
            <person name="Nishimura O"/>
            <person name="Nakagawa R"/>
            <person name="Tanegashima C"/>
            <person name="Kiyatake I"/>
            <person name="Matsumoto R"/>
            <person name="Murakumo K"/>
            <person name="Nishida K"/>
            <person name="Terakita A"/>
            <person name="Kuratani S"/>
            <person name="Sato K"/>
            <person name="Hyodo S Kuraku.S."/>
        </authorList>
    </citation>
    <scope>NUCLEOTIDE SEQUENCE [LARGE SCALE GENOMIC DNA]</scope>
</reference>
<evidence type="ECO:0000256" key="1">
    <source>
        <dbReference type="SAM" id="SignalP"/>
    </source>
</evidence>
<proteinExistence type="predicted"/>
<keyword evidence="1" id="KW-0732">Signal</keyword>
<dbReference type="Gene3D" id="3.40.50.1820">
    <property type="entry name" value="alpha/beta hydrolase"/>
    <property type="match status" value="1"/>
</dbReference>
<feature type="non-terminal residue" evidence="2">
    <location>
        <position position="71"/>
    </location>
</feature>
<organism evidence="2 3">
    <name type="scientific">Chiloscyllium punctatum</name>
    <name type="common">Brownbanded bambooshark</name>
    <name type="synonym">Hemiscyllium punctatum</name>
    <dbReference type="NCBI Taxonomy" id="137246"/>
    <lineage>
        <taxon>Eukaryota</taxon>
        <taxon>Metazoa</taxon>
        <taxon>Chordata</taxon>
        <taxon>Craniata</taxon>
        <taxon>Vertebrata</taxon>
        <taxon>Chondrichthyes</taxon>
        <taxon>Elasmobranchii</taxon>
        <taxon>Galeomorphii</taxon>
        <taxon>Galeoidea</taxon>
        <taxon>Orectolobiformes</taxon>
        <taxon>Hemiscylliidae</taxon>
        <taxon>Chiloscyllium</taxon>
    </lineage>
</organism>
<dbReference type="AlphaFoldDB" id="A0A401TRX2"/>
<protein>
    <submittedName>
        <fullName evidence="2">Uncharacterized protein</fullName>
    </submittedName>
</protein>
<sequence length="71" mass="7662">MKTLSYLVVAATVAFGASNALAQSAAEPAYGPELQGFDYPYPVEHYRFSSQGQELDMAYLDVKPSTPNGQT</sequence>